<protein>
    <recommendedName>
        <fullName evidence="3">Pyrophosphatase PpaX</fullName>
        <ecNumber evidence="3">3.6.1.1</ecNumber>
    </recommendedName>
</protein>
<comment type="cofactor">
    <cofactor evidence="3">
        <name>Mg(2+)</name>
        <dbReference type="ChEBI" id="CHEBI:18420"/>
    </cofactor>
</comment>
<accession>A0ABT6H5J5</accession>
<comment type="caution">
    <text evidence="4">The sequence shown here is derived from an EMBL/GenBank/DDBJ whole genome shotgun (WGS) entry which is preliminary data.</text>
</comment>
<evidence type="ECO:0000313" key="4">
    <source>
        <dbReference type="EMBL" id="MDG5754619.1"/>
    </source>
</evidence>
<dbReference type="PANTHER" id="PTHR43434">
    <property type="entry name" value="PHOSPHOGLYCOLATE PHOSPHATASE"/>
    <property type="match status" value="1"/>
</dbReference>
<organism evidence="4 5">
    <name type="scientific">Ectobacillus antri</name>
    <dbReference type="NCBI Taxonomy" id="2486280"/>
    <lineage>
        <taxon>Bacteria</taxon>
        <taxon>Bacillati</taxon>
        <taxon>Bacillota</taxon>
        <taxon>Bacilli</taxon>
        <taxon>Bacillales</taxon>
        <taxon>Bacillaceae</taxon>
        <taxon>Ectobacillus</taxon>
    </lineage>
</organism>
<dbReference type="GO" id="GO:0004427">
    <property type="term" value="F:inorganic diphosphate phosphatase activity"/>
    <property type="evidence" value="ECO:0007669"/>
    <property type="project" value="UniProtKB-EC"/>
</dbReference>
<keyword evidence="5" id="KW-1185">Reference proteome</keyword>
<dbReference type="EC" id="3.6.1.1" evidence="3"/>
<dbReference type="NCBIfam" id="TIGR01549">
    <property type="entry name" value="HAD-SF-IA-v1"/>
    <property type="match status" value="1"/>
</dbReference>
<dbReference type="Gene3D" id="1.10.150.240">
    <property type="entry name" value="Putative phosphatase, domain 2"/>
    <property type="match status" value="1"/>
</dbReference>
<reference evidence="4 5" key="1">
    <citation type="submission" date="2023-04" db="EMBL/GenBank/DDBJ databases">
        <title>Ectobacillus antri isolated from activated sludge.</title>
        <authorList>
            <person name="Yan P."/>
            <person name="Liu X."/>
        </authorList>
    </citation>
    <scope>NUCLEOTIDE SEQUENCE [LARGE SCALE GENOMIC DNA]</scope>
    <source>
        <strain evidence="4 5">C18H</strain>
    </source>
</reference>
<evidence type="ECO:0000256" key="1">
    <source>
        <dbReference type="ARBA" id="ARBA00022801"/>
    </source>
</evidence>
<dbReference type="SFLD" id="SFLDG01135">
    <property type="entry name" value="C1.5.6:_HAD__Beta-PGM__Phospha"/>
    <property type="match status" value="1"/>
</dbReference>
<name>A0ABT6H5J5_9BACI</name>
<keyword evidence="1 3" id="KW-0378">Hydrolase</keyword>
<dbReference type="InterPro" id="IPR023198">
    <property type="entry name" value="PGP-like_dom2"/>
</dbReference>
<dbReference type="SUPFAM" id="SSF56784">
    <property type="entry name" value="HAD-like"/>
    <property type="match status" value="1"/>
</dbReference>
<evidence type="ECO:0000256" key="3">
    <source>
        <dbReference type="HAMAP-Rule" id="MF_01250"/>
    </source>
</evidence>
<dbReference type="SFLD" id="SFLDS00003">
    <property type="entry name" value="Haloacid_Dehalogenase"/>
    <property type="match status" value="1"/>
</dbReference>
<evidence type="ECO:0000313" key="5">
    <source>
        <dbReference type="Proteomes" id="UP001218246"/>
    </source>
</evidence>
<feature type="active site" description="Nucleophile" evidence="3">
    <location>
        <position position="9"/>
    </location>
</feature>
<gene>
    <name evidence="3 4" type="primary">ppaX</name>
    <name evidence="4" type="ORF">P6P90_11640</name>
</gene>
<dbReference type="RefSeq" id="WP_124564553.1">
    <property type="nucleotide sequence ID" value="NZ_JARRRY010000006.1"/>
</dbReference>
<dbReference type="NCBIfam" id="TIGR01509">
    <property type="entry name" value="HAD-SF-IA-v3"/>
    <property type="match status" value="1"/>
</dbReference>
<dbReference type="HAMAP" id="MF_01250">
    <property type="entry name" value="Pyrophosphat_PpaX"/>
    <property type="match status" value="1"/>
</dbReference>
<comment type="function">
    <text evidence="3">Hydrolyzes pyrophosphate formed during P-Ser-HPr dephosphorylation by HPrK/P. Might play a role in controlling the intracellular pyrophosphate pool.</text>
</comment>
<sequence length="216" mass="24435">MKINTVLFDLDGTLINTNELIISSFLHTLNTYYPETYKREDVLPFIGPSLTETFSALDPERTEEMIACYRAYNHANHDALVEEYETVYETVEALHKQGYKLGIVTTKARVTVEMGLKLFDLRKFFDVIVTIDDVTNVKPHPEPIEQALRLLDAKPEEALMVGDNHHDILGGRSAGTRTAAVAWSIKGREYVASYHPTYILERMSDLLGILAEEGEV</sequence>
<evidence type="ECO:0000256" key="2">
    <source>
        <dbReference type="ARBA" id="ARBA00022842"/>
    </source>
</evidence>
<comment type="similarity">
    <text evidence="3">Belongs to the HAD-like hydrolase superfamily. PpaX family.</text>
</comment>
<keyword evidence="2 3" id="KW-0460">Magnesium</keyword>
<dbReference type="SFLD" id="SFLDG01129">
    <property type="entry name" value="C1.5:_HAD__Beta-PGM__Phosphata"/>
    <property type="match status" value="1"/>
</dbReference>
<dbReference type="InterPro" id="IPR050155">
    <property type="entry name" value="HAD-like_hydrolase_sf"/>
</dbReference>
<dbReference type="InterPro" id="IPR023214">
    <property type="entry name" value="HAD_sf"/>
</dbReference>
<dbReference type="Gene3D" id="3.40.50.1000">
    <property type="entry name" value="HAD superfamily/HAD-like"/>
    <property type="match status" value="1"/>
</dbReference>
<dbReference type="Pfam" id="PF13419">
    <property type="entry name" value="HAD_2"/>
    <property type="match status" value="1"/>
</dbReference>
<dbReference type="InterPro" id="IPR036412">
    <property type="entry name" value="HAD-like_sf"/>
</dbReference>
<dbReference type="InterPro" id="IPR023733">
    <property type="entry name" value="Pyrophosphatase_Ppax"/>
</dbReference>
<dbReference type="CDD" id="cd02616">
    <property type="entry name" value="HAD_PPase"/>
    <property type="match status" value="1"/>
</dbReference>
<dbReference type="EMBL" id="JARULN010000010">
    <property type="protein sequence ID" value="MDG5754619.1"/>
    <property type="molecule type" value="Genomic_DNA"/>
</dbReference>
<dbReference type="Proteomes" id="UP001218246">
    <property type="component" value="Unassembled WGS sequence"/>
</dbReference>
<proteinExistence type="inferred from homology"/>
<dbReference type="PANTHER" id="PTHR43434:SF26">
    <property type="entry name" value="PYROPHOSPHATASE PPAX"/>
    <property type="match status" value="1"/>
</dbReference>
<dbReference type="PRINTS" id="PR00413">
    <property type="entry name" value="HADHALOGNASE"/>
</dbReference>
<dbReference type="NCBIfam" id="NF009804">
    <property type="entry name" value="PRK13288.1"/>
    <property type="match status" value="1"/>
</dbReference>
<comment type="catalytic activity">
    <reaction evidence="3">
        <text>diphosphate + H2O = 2 phosphate + H(+)</text>
        <dbReference type="Rhea" id="RHEA:24576"/>
        <dbReference type="ChEBI" id="CHEBI:15377"/>
        <dbReference type="ChEBI" id="CHEBI:15378"/>
        <dbReference type="ChEBI" id="CHEBI:33019"/>
        <dbReference type="ChEBI" id="CHEBI:43474"/>
        <dbReference type="EC" id="3.6.1.1"/>
    </reaction>
</comment>
<dbReference type="InterPro" id="IPR006439">
    <property type="entry name" value="HAD-SF_hydro_IA"/>
</dbReference>
<dbReference type="InterPro" id="IPR041492">
    <property type="entry name" value="HAD_2"/>
</dbReference>